<dbReference type="SUPFAM" id="SSF81338">
    <property type="entry name" value="Aquaporin-like"/>
    <property type="match status" value="1"/>
</dbReference>
<dbReference type="GO" id="GO:0016020">
    <property type="term" value="C:membrane"/>
    <property type="evidence" value="ECO:0007669"/>
    <property type="project" value="InterPro"/>
</dbReference>
<dbReference type="EMBL" id="MN738770">
    <property type="protein sequence ID" value="QHS83946.1"/>
    <property type="molecule type" value="Genomic_DNA"/>
</dbReference>
<comment type="subcellular location">
    <subcellularLocation>
        <location evidence="1">Endomembrane system</location>
        <topology evidence="1">Multi-pass membrane protein</topology>
    </subcellularLocation>
</comment>
<keyword evidence="5 7" id="KW-1133">Transmembrane helix</keyword>
<feature type="transmembrane region" description="Helical" evidence="7">
    <location>
        <begin position="7"/>
        <end position="40"/>
    </location>
</feature>
<reference evidence="8" key="1">
    <citation type="journal article" date="2020" name="Nature">
        <title>Giant virus diversity and host interactions through global metagenomics.</title>
        <authorList>
            <person name="Schulz F."/>
            <person name="Roux S."/>
            <person name="Paez-Espino D."/>
            <person name="Jungbluth S."/>
            <person name="Walsh D.A."/>
            <person name="Denef V.J."/>
            <person name="McMahon K.D."/>
            <person name="Konstantinidis K.T."/>
            <person name="Eloe-Fadrosh E.A."/>
            <person name="Kyrpides N.C."/>
            <person name="Woyke T."/>
        </authorList>
    </citation>
    <scope>NUCLEOTIDE SEQUENCE</scope>
    <source>
        <strain evidence="8">GVMAG-S-ERX555965-48</strain>
    </source>
</reference>
<dbReference type="GO" id="GO:0019755">
    <property type="term" value="P:one-carbon compound transport"/>
    <property type="evidence" value="ECO:0007669"/>
    <property type="project" value="UniProtKB-ARBA"/>
</dbReference>
<keyword evidence="6 7" id="KW-0472">Membrane</keyword>
<evidence type="ECO:0000313" key="8">
    <source>
        <dbReference type="EMBL" id="QHS83946.1"/>
    </source>
</evidence>
<keyword evidence="4" id="KW-0677">Repeat</keyword>
<keyword evidence="3 7" id="KW-0812">Transmembrane</keyword>
<name>A0A6C0AWK0_9ZZZZ</name>
<evidence type="ECO:0000256" key="4">
    <source>
        <dbReference type="ARBA" id="ARBA00022737"/>
    </source>
</evidence>
<dbReference type="InterPro" id="IPR034294">
    <property type="entry name" value="Aquaporin_transptr"/>
</dbReference>
<dbReference type="GO" id="GO:0005737">
    <property type="term" value="C:cytoplasm"/>
    <property type="evidence" value="ECO:0007669"/>
    <property type="project" value="UniProtKB-ARBA"/>
</dbReference>
<dbReference type="AlphaFoldDB" id="A0A6C0AWK0"/>
<dbReference type="Gene3D" id="1.20.1080.10">
    <property type="entry name" value="Glycerol uptake facilitator protein"/>
    <property type="match status" value="1"/>
</dbReference>
<protein>
    <recommendedName>
        <fullName evidence="9">Major intrinsic protein</fullName>
    </recommendedName>
</protein>
<dbReference type="InterPro" id="IPR000425">
    <property type="entry name" value="MIP"/>
</dbReference>
<evidence type="ECO:0000256" key="5">
    <source>
        <dbReference type="ARBA" id="ARBA00022989"/>
    </source>
</evidence>
<accession>A0A6C0AWK0</accession>
<dbReference type="PANTHER" id="PTHR45665:SF9">
    <property type="entry name" value="AQUAPORIN-8"/>
    <property type="match status" value="1"/>
</dbReference>
<sequence length="92" mass="9693">MNMMNKYLVEFLGTVFFLYVIIATGDALAIGAALAVVILLGGSISGGHFNPAVSIMMAAAGKLPKADLLPYIIAQVLGGIVALELFRRVKLK</sequence>
<organism evidence="8">
    <name type="scientific">viral metagenome</name>
    <dbReference type="NCBI Taxonomy" id="1070528"/>
    <lineage>
        <taxon>unclassified sequences</taxon>
        <taxon>metagenomes</taxon>
        <taxon>organismal metagenomes</taxon>
    </lineage>
</organism>
<dbReference type="PANTHER" id="PTHR45665">
    <property type="entry name" value="AQUAPORIN-8"/>
    <property type="match status" value="1"/>
</dbReference>
<evidence type="ECO:0000256" key="6">
    <source>
        <dbReference type="ARBA" id="ARBA00023136"/>
    </source>
</evidence>
<dbReference type="GO" id="GO:0015250">
    <property type="term" value="F:water channel activity"/>
    <property type="evidence" value="ECO:0007669"/>
    <property type="project" value="TreeGrafter"/>
</dbReference>
<dbReference type="Pfam" id="PF00230">
    <property type="entry name" value="MIP"/>
    <property type="match status" value="1"/>
</dbReference>
<keyword evidence="2" id="KW-0813">Transport</keyword>
<dbReference type="GO" id="GO:0012505">
    <property type="term" value="C:endomembrane system"/>
    <property type="evidence" value="ECO:0007669"/>
    <property type="project" value="UniProtKB-SubCell"/>
</dbReference>
<proteinExistence type="predicted"/>
<evidence type="ECO:0000256" key="7">
    <source>
        <dbReference type="SAM" id="Phobius"/>
    </source>
</evidence>
<evidence type="ECO:0000256" key="2">
    <source>
        <dbReference type="ARBA" id="ARBA00022448"/>
    </source>
</evidence>
<dbReference type="PRINTS" id="PR00783">
    <property type="entry name" value="MINTRINSICP"/>
</dbReference>
<evidence type="ECO:0000256" key="3">
    <source>
        <dbReference type="ARBA" id="ARBA00022692"/>
    </source>
</evidence>
<evidence type="ECO:0008006" key="9">
    <source>
        <dbReference type="Google" id="ProtNLM"/>
    </source>
</evidence>
<evidence type="ECO:0000256" key="1">
    <source>
        <dbReference type="ARBA" id="ARBA00004127"/>
    </source>
</evidence>
<dbReference type="InterPro" id="IPR023271">
    <property type="entry name" value="Aquaporin-like"/>
</dbReference>